<evidence type="ECO:0000313" key="1">
    <source>
        <dbReference type="EMBL" id="ODQ82530.1"/>
    </source>
</evidence>
<dbReference type="EMBL" id="KV454426">
    <property type="protein sequence ID" value="ODQ82530.1"/>
    <property type="molecule type" value="Genomic_DNA"/>
</dbReference>
<dbReference type="GeneID" id="30149344"/>
<organism evidence="1 2">
    <name type="scientific">Babjeviella inositovora NRRL Y-12698</name>
    <dbReference type="NCBI Taxonomy" id="984486"/>
    <lineage>
        <taxon>Eukaryota</taxon>
        <taxon>Fungi</taxon>
        <taxon>Dikarya</taxon>
        <taxon>Ascomycota</taxon>
        <taxon>Saccharomycotina</taxon>
        <taxon>Pichiomycetes</taxon>
        <taxon>Serinales incertae sedis</taxon>
        <taxon>Babjeviella</taxon>
    </lineage>
</organism>
<dbReference type="GO" id="GO:0003735">
    <property type="term" value="F:structural constituent of ribosome"/>
    <property type="evidence" value="ECO:0007669"/>
    <property type="project" value="EnsemblFungi"/>
</dbReference>
<gene>
    <name evidence="1" type="ORF">BABINDRAFT_30584</name>
</gene>
<accession>A0A1E3QY01</accession>
<reference evidence="2" key="1">
    <citation type="submission" date="2016-05" db="EMBL/GenBank/DDBJ databases">
        <title>Comparative genomics of biotechnologically important yeasts.</title>
        <authorList>
            <consortium name="DOE Joint Genome Institute"/>
            <person name="Riley R."/>
            <person name="Haridas S."/>
            <person name="Wolfe K.H."/>
            <person name="Lopes M.R."/>
            <person name="Hittinger C.T."/>
            <person name="Goker M."/>
            <person name="Salamov A."/>
            <person name="Wisecaver J."/>
            <person name="Long T.M."/>
            <person name="Aerts A.L."/>
            <person name="Barry K."/>
            <person name="Choi C."/>
            <person name="Clum A."/>
            <person name="Coughlan A.Y."/>
            <person name="Deshpande S."/>
            <person name="Douglass A.P."/>
            <person name="Hanson S.J."/>
            <person name="Klenk H.-P."/>
            <person name="Labutti K."/>
            <person name="Lapidus A."/>
            <person name="Lindquist E."/>
            <person name="Lipzen A."/>
            <person name="Meier-Kolthoff J.P."/>
            <person name="Ohm R.A."/>
            <person name="Otillar R.P."/>
            <person name="Pangilinan J."/>
            <person name="Peng Y."/>
            <person name="Rokas A."/>
            <person name="Rosa C.A."/>
            <person name="Scheuner C."/>
            <person name="Sibirny A.A."/>
            <person name="Slot J.C."/>
            <person name="Stielow J.B."/>
            <person name="Sun H."/>
            <person name="Kurtzman C.P."/>
            <person name="Blackwell M."/>
            <person name="Grigoriev I.V."/>
            <person name="Jeffries T.W."/>
        </authorList>
    </citation>
    <scope>NUCLEOTIDE SEQUENCE [LARGE SCALE GENOMIC DNA]</scope>
    <source>
        <strain evidence="2">NRRL Y-12698</strain>
    </source>
</reference>
<name>A0A1E3QY01_9ASCO</name>
<sequence length="265" mass="30018">MINTYKDIPTRPEQVGYAVGDEVYVTKGEKKGITSKIVSIDYKTKSFILAEGPTQKVLVPPSMVPPGHNSRLIEYPLRMTEKEIQLVGTFYKDGKVANKFIAAQVEYQGAEWSDEYNRMMPHRVVKGHRKTIRIPWPAPEPFKDSVMCTPAETVLKTTYQLDSLVESPIPADALPTIRNPHSKFRKNNLTEKDIWKLTPPKMPLSETKKAALAERAAFKAKGWTALTPEMKDFIGERVAKHVNEVSDVQVKEHLNSLMRDVKNVD</sequence>
<dbReference type="GO" id="GO:0005762">
    <property type="term" value="C:mitochondrial large ribosomal subunit"/>
    <property type="evidence" value="ECO:0007669"/>
    <property type="project" value="EnsemblFungi"/>
</dbReference>
<dbReference type="STRING" id="984486.A0A1E3QY01"/>
<dbReference type="Proteomes" id="UP000094336">
    <property type="component" value="Unassembled WGS sequence"/>
</dbReference>
<dbReference type="InterPro" id="IPR008991">
    <property type="entry name" value="Translation_prot_SH3-like_sf"/>
</dbReference>
<evidence type="ECO:0008006" key="3">
    <source>
        <dbReference type="Google" id="ProtNLM"/>
    </source>
</evidence>
<evidence type="ECO:0000313" key="2">
    <source>
        <dbReference type="Proteomes" id="UP000094336"/>
    </source>
</evidence>
<dbReference type="SUPFAM" id="SSF50104">
    <property type="entry name" value="Translation proteins SH3-like domain"/>
    <property type="match status" value="1"/>
</dbReference>
<dbReference type="AlphaFoldDB" id="A0A1E3QY01"/>
<dbReference type="RefSeq" id="XP_018987858.1">
    <property type="nucleotide sequence ID" value="XM_019131491.1"/>
</dbReference>
<dbReference type="OrthoDB" id="359154at2759"/>
<keyword evidence="2" id="KW-1185">Reference proteome</keyword>
<protein>
    <recommendedName>
        <fullName evidence="3">KOW domain-containing protein</fullName>
    </recommendedName>
</protein>
<dbReference type="Pfam" id="PF22682">
    <property type="entry name" value="Ribosomal_uL24m-like"/>
    <property type="match status" value="1"/>
</dbReference>
<proteinExistence type="predicted"/>